<feature type="transmembrane region" description="Helical" evidence="1">
    <location>
        <begin position="358"/>
        <end position="380"/>
    </location>
</feature>
<dbReference type="InterPro" id="IPR029058">
    <property type="entry name" value="AB_hydrolase_fold"/>
</dbReference>
<dbReference type="Gene3D" id="3.40.50.1820">
    <property type="entry name" value="alpha/beta hydrolase"/>
    <property type="match status" value="1"/>
</dbReference>
<proteinExistence type="predicted"/>
<sequence>MKEGEFYAGGLELHFFHNPEFENIDAIEEDSDKAAAIARNALRILMMGWRDNWHEILSFKVFKAVLIRRDRELMRGMRLAFQQGFNFIYEQLQAKNALSIEQHRQAELYISNCLTLLPFSDINPYESIAIPQWVKNEWRLVDYKVVPVELTPTHGLKKLFIRDEDRVFAYALEPITDENAEPHLVFMGTTYPAGQGFSEQVNTDLKGFDTVGNQLYRSGRNRLLTWLSTQSKKVRVCGTSLGGSLSLLLAIDQGDKLSSVYPLNPAGLYDSWFKSHFDRWDQFINKPHVLIQKQGNDPVSRFGIWKSDWDVVHVTPPPDKQGPNEFVDHALNYAGFAETKFIGVDTEQDNEEHRQRNFWLYTLGRGIVYYLALLPYRYLVRPSIYYAATHKTQFLLLSASILLLTLSAILWPSVILSSAFVLTFIGLPFLMHAAFKLGKMIATVFSNEKIPPAACHDPALPRNPLLDIYNNQIEEAFSVKELGTYYHAKRVLVKNKPFIPESEKEGEKDKLGGFFKKELLGKSLEKNSEQTLITVRNTKAKIYDMRQTIRLMSQIGFHSKEALIVILKENHENYINGKRGSPSCQR</sequence>
<dbReference type="Proteomes" id="UP000201728">
    <property type="component" value="Chromosome"/>
</dbReference>
<name>A0A222P1A7_9GAMM</name>
<dbReference type="SUPFAM" id="SSF53474">
    <property type="entry name" value="alpha/beta-Hydrolases"/>
    <property type="match status" value="1"/>
</dbReference>
<dbReference type="OrthoDB" id="5645591at2"/>
<dbReference type="AlphaFoldDB" id="A0A222P1A7"/>
<dbReference type="RefSeq" id="WP_094090658.1">
    <property type="nucleotide sequence ID" value="NZ_CP016397.1"/>
</dbReference>
<keyword evidence="1" id="KW-0472">Membrane</keyword>
<keyword evidence="3" id="KW-1185">Reference proteome</keyword>
<evidence type="ECO:0000313" key="2">
    <source>
        <dbReference type="EMBL" id="ASQ45616.1"/>
    </source>
</evidence>
<keyword evidence="1" id="KW-0812">Transmembrane</keyword>
<evidence type="ECO:0000256" key="1">
    <source>
        <dbReference type="SAM" id="Phobius"/>
    </source>
</evidence>
<evidence type="ECO:0000313" key="3">
    <source>
        <dbReference type="Proteomes" id="UP000201728"/>
    </source>
</evidence>
<feature type="transmembrane region" description="Helical" evidence="1">
    <location>
        <begin position="417"/>
        <end position="435"/>
    </location>
</feature>
<protein>
    <recommendedName>
        <fullName evidence="4">Alpha/beta hydrolase family protein</fullName>
    </recommendedName>
</protein>
<dbReference type="KEGG" id="lcd:clem_05300"/>
<evidence type="ECO:0008006" key="4">
    <source>
        <dbReference type="Google" id="ProtNLM"/>
    </source>
</evidence>
<accession>A0A222P1A7</accession>
<organism evidence="2 3">
    <name type="scientific">Legionella clemsonensis</name>
    <dbReference type="NCBI Taxonomy" id="1867846"/>
    <lineage>
        <taxon>Bacteria</taxon>
        <taxon>Pseudomonadati</taxon>
        <taxon>Pseudomonadota</taxon>
        <taxon>Gammaproteobacteria</taxon>
        <taxon>Legionellales</taxon>
        <taxon>Legionellaceae</taxon>
        <taxon>Legionella</taxon>
    </lineage>
</organism>
<keyword evidence="1" id="KW-1133">Transmembrane helix</keyword>
<dbReference type="EMBL" id="CP016397">
    <property type="protein sequence ID" value="ASQ45616.1"/>
    <property type="molecule type" value="Genomic_DNA"/>
</dbReference>
<gene>
    <name evidence="2" type="ORF">clem_05300</name>
</gene>
<reference evidence="3" key="1">
    <citation type="submission" date="2016-07" db="EMBL/GenBank/DDBJ databases">
        <authorList>
            <person name="Florea S."/>
            <person name="Webb J.S."/>
            <person name="Jaromczyk J."/>
            <person name="Schardl C.L."/>
        </authorList>
    </citation>
    <scope>NUCLEOTIDE SEQUENCE [LARGE SCALE GENOMIC DNA]</scope>
    <source>
        <strain evidence="3">CDC-D5610</strain>
    </source>
</reference>
<feature type="transmembrane region" description="Helical" evidence="1">
    <location>
        <begin position="392"/>
        <end position="411"/>
    </location>
</feature>